<comment type="similarity">
    <text evidence="1">Belongs to the UPF0098 family.</text>
</comment>
<comment type="caution">
    <text evidence="2">The sequence shown here is derived from an EMBL/GenBank/DDBJ whole genome shotgun (WGS) entry which is preliminary data.</text>
</comment>
<sequence length="162" mass="16973">MLATQGCAIIGGGSPRNLDVISVSSPQFRDGAPLPQDYSCKGGQGNPPLRWSGTSGAKSVALVVDDSSTHGGPEVHWVVFDINPDTTELGMDDVPRGARLGRTTSGKVGYTPPCRTDGSYRFTVYALDAKLSLEQGAGLARTLESIASHTIARGRLTANTIE</sequence>
<dbReference type="Proteomes" id="UP000327011">
    <property type="component" value="Unassembled WGS sequence"/>
</dbReference>
<accession>A0A5J5K8D6</accession>
<organism evidence="2 3">
    <name type="scientific">Microbispora cellulosiformans</name>
    <dbReference type="NCBI Taxonomy" id="2614688"/>
    <lineage>
        <taxon>Bacteria</taxon>
        <taxon>Bacillati</taxon>
        <taxon>Actinomycetota</taxon>
        <taxon>Actinomycetes</taxon>
        <taxon>Streptosporangiales</taxon>
        <taxon>Streptosporangiaceae</taxon>
        <taxon>Microbispora</taxon>
    </lineage>
</organism>
<keyword evidence="3" id="KW-1185">Reference proteome</keyword>
<dbReference type="Pfam" id="PF01161">
    <property type="entry name" value="PBP"/>
    <property type="match status" value="1"/>
</dbReference>
<dbReference type="PANTHER" id="PTHR30289">
    <property type="entry name" value="UNCHARACTERIZED PROTEIN YBCL-RELATED"/>
    <property type="match status" value="1"/>
</dbReference>
<dbReference type="SUPFAM" id="SSF49777">
    <property type="entry name" value="PEBP-like"/>
    <property type="match status" value="1"/>
</dbReference>
<dbReference type="InterPro" id="IPR005247">
    <property type="entry name" value="YbhB_YbcL/LppC-like"/>
</dbReference>
<dbReference type="InterPro" id="IPR036610">
    <property type="entry name" value="PEBP-like_sf"/>
</dbReference>
<gene>
    <name evidence="2" type="ORF">F5972_06280</name>
</gene>
<dbReference type="InterPro" id="IPR008914">
    <property type="entry name" value="PEBP"/>
</dbReference>
<dbReference type="AlphaFoldDB" id="A0A5J5K8D6"/>
<evidence type="ECO:0000313" key="3">
    <source>
        <dbReference type="Proteomes" id="UP000327011"/>
    </source>
</evidence>
<reference evidence="2 3" key="1">
    <citation type="submission" date="2019-09" db="EMBL/GenBank/DDBJ databases">
        <title>Screening of Novel Bioactive Compounds from Soil-Associated.</title>
        <authorList>
            <person name="Gong X."/>
        </authorList>
    </citation>
    <scope>NUCLEOTIDE SEQUENCE [LARGE SCALE GENOMIC DNA]</scope>
    <source>
        <strain evidence="2 3">Gxj-6</strain>
    </source>
</reference>
<evidence type="ECO:0000256" key="1">
    <source>
        <dbReference type="ARBA" id="ARBA00007120"/>
    </source>
</evidence>
<dbReference type="Gene3D" id="3.90.280.10">
    <property type="entry name" value="PEBP-like"/>
    <property type="match status" value="1"/>
</dbReference>
<dbReference type="PANTHER" id="PTHR30289:SF1">
    <property type="entry name" value="PEBP (PHOSPHATIDYLETHANOLAMINE-BINDING PROTEIN) FAMILY PROTEIN"/>
    <property type="match status" value="1"/>
</dbReference>
<proteinExistence type="inferred from homology"/>
<dbReference type="EMBL" id="VYTZ01000002">
    <property type="protein sequence ID" value="KAA9381044.1"/>
    <property type="molecule type" value="Genomic_DNA"/>
</dbReference>
<dbReference type="CDD" id="cd00865">
    <property type="entry name" value="PEBP_bact_arch"/>
    <property type="match status" value="1"/>
</dbReference>
<dbReference type="NCBIfam" id="TIGR00481">
    <property type="entry name" value="YbhB/YbcL family Raf kinase inhibitor-like protein"/>
    <property type="match status" value="1"/>
</dbReference>
<name>A0A5J5K8D6_9ACTN</name>
<protein>
    <submittedName>
        <fullName evidence="2">YbhB/YbcL family Raf kinase inhibitor-like protein</fullName>
    </submittedName>
</protein>
<evidence type="ECO:0000313" key="2">
    <source>
        <dbReference type="EMBL" id="KAA9381044.1"/>
    </source>
</evidence>